<organism evidence="1">
    <name type="scientific">freshwater metagenome</name>
    <dbReference type="NCBI Taxonomy" id="449393"/>
    <lineage>
        <taxon>unclassified sequences</taxon>
        <taxon>metagenomes</taxon>
        <taxon>ecological metagenomes</taxon>
    </lineage>
</organism>
<evidence type="ECO:0000313" key="1">
    <source>
        <dbReference type="EMBL" id="CAB4616763.1"/>
    </source>
</evidence>
<proteinExistence type="predicted"/>
<gene>
    <name evidence="1" type="ORF">UFOPK1874_00762</name>
</gene>
<sequence length="266" mass="30562">MHQCNCRFHALIREVREELLKLWCCEHALVHNRARRQRREIRAHRAREFVLNALACDENLAVEINIGGTCRIIKEELTHRWHHGASRCTKTIGVHRNITPTERTKTFFGNNFFNRCNCCCYIASRLWEECNTHGIGASSRKIEVNNCAQERIRNLNQNASAVTSVWLCTSCTTVLHVGESSETKRHNLATASTLDVGNKRNATCVVFEPRVIKTVGSGEIWVHERLVLQEPCRARRRMRLFSRGDADPSRDRGYPASPCLTRELEV</sequence>
<reference evidence="1" key="1">
    <citation type="submission" date="2020-05" db="EMBL/GenBank/DDBJ databases">
        <authorList>
            <person name="Chiriac C."/>
            <person name="Salcher M."/>
            <person name="Ghai R."/>
            <person name="Kavagutti S V."/>
        </authorList>
    </citation>
    <scope>NUCLEOTIDE SEQUENCE</scope>
</reference>
<dbReference type="AlphaFoldDB" id="A0A6J6HW12"/>
<dbReference type="EMBL" id="CAEZUX010000079">
    <property type="protein sequence ID" value="CAB4616763.1"/>
    <property type="molecule type" value="Genomic_DNA"/>
</dbReference>
<name>A0A6J6HW12_9ZZZZ</name>
<protein>
    <submittedName>
        <fullName evidence="1">Unannotated protein</fullName>
    </submittedName>
</protein>
<accession>A0A6J6HW12</accession>